<dbReference type="PANTHER" id="PTHR47186">
    <property type="entry name" value="LEUCINE-RICH REPEAT-CONTAINING PROTEIN 57"/>
    <property type="match status" value="1"/>
</dbReference>
<keyword evidence="4" id="KW-1185">Reference proteome</keyword>
<reference evidence="3 4" key="1">
    <citation type="submission" date="2020-12" db="EMBL/GenBank/DDBJ databases">
        <title>Concerted genomic and epigenomic changes stabilize Arabidopsis allopolyploids.</title>
        <authorList>
            <person name="Chen Z."/>
        </authorList>
    </citation>
    <scope>NUCLEOTIDE SEQUENCE [LARGE SCALE GENOMIC DNA]</scope>
    <source>
        <strain evidence="3">As9502</strain>
        <tissue evidence="3">Leaf</tissue>
    </source>
</reference>
<evidence type="ECO:0000313" key="3">
    <source>
        <dbReference type="EMBL" id="KAG7612057.1"/>
    </source>
</evidence>
<gene>
    <name evidence="3" type="ORF">ISN44_As05g041160</name>
</gene>
<dbReference type="PANTHER" id="PTHR47186:SF54">
    <property type="entry name" value="DISEASE RESISTANCE RPP13-LIKE PROTEIN 4"/>
    <property type="match status" value="1"/>
</dbReference>
<accession>A0A8T2DKV9</accession>
<dbReference type="InterPro" id="IPR055414">
    <property type="entry name" value="LRR_R13L4/SHOC2-like"/>
</dbReference>
<organism evidence="3 4">
    <name type="scientific">Arabidopsis suecica</name>
    <name type="common">Swedish thale-cress</name>
    <name type="synonym">Cardaminopsis suecica</name>
    <dbReference type="NCBI Taxonomy" id="45249"/>
    <lineage>
        <taxon>Eukaryota</taxon>
        <taxon>Viridiplantae</taxon>
        <taxon>Streptophyta</taxon>
        <taxon>Embryophyta</taxon>
        <taxon>Tracheophyta</taxon>
        <taxon>Spermatophyta</taxon>
        <taxon>Magnoliopsida</taxon>
        <taxon>eudicotyledons</taxon>
        <taxon>Gunneridae</taxon>
        <taxon>Pentapetalae</taxon>
        <taxon>rosids</taxon>
        <taxon>malvids</taxon>
        <taxon>Brassicales</taxon>
        <taxon>Brassicaceae</taxon>
        <taxon>Camelineae</taxon>
        <taxon>Arabidopsis</taxon>
    </lineage>
</organism>
<dbReference type="Pfam" id="PF23598">
    <property type="entry name" value="LRR_14"/>
    <property type="match status" value="1"/>
</dbReference>
<dbReference type="AlphaFoldDB" id="A0A8T2DKV9"/>
<dbReference type="OrthoDB" id="1110401at2759"/>
<evidence type="ECO:0000256" key="1">
    <source>
        <dbReference type="ARBA" id="ARBA00022737"/>
    </source>
</evidence>
<evidence type="ECO:0000259" key="2">
    <source>
        <dbReference type="Pfam" id="PF23598"/>
    </source>
</evidence>
<feature type="domain" description="Disease resistance R13L4/SHOC-2-like LRR" evidence="2">
    <location>
        <begin position="346"/>
        <end position="647"/>
    </location>
</feature>
<dbReference type="EMBL" id="JAEFBJ010000005">
    <property type="protein sequence ID" value="KAG7612057.1"/>
    <property type="molecule type" value="Genomic_DNA"/>
</dbReference>
<protein>
    <recommendedName>
        <fullName evidence="2">Disease resistance R13L4/SHOC-2-like LRR domain-containing protein</fullName>
    </recommendedName>
</protein>
<name>A0A8T2DKV9_ARASU</name>
<keyword evidence="1" id="KW-0677">Repeat</keyword>
<dbReference type="Proteomes" id="UP000694251">
    <property type="component" value="Chromosome 5"/>
</dbReference>
<proteinExistence type="predicted"/>
<evidence type="ECO:0000313" key="4">
    <source>
        <dbReference type="Proteomes" id="UP000694251"/>
    </source>
</evidence>
<comment type="caution">
    <text evidence="3">The sequence shown here is derived from an EMBL/GenBank/DDBJ whole genome shotgun (WGS) entry which is preliminary data.</text>
</comment>
<sequence length="667" mass="77475">MQSGNWDTDVSCKIHAIIKTFNHLYRVIQLKDAYQDIDEGIVVDEISEVGLEIAKSAPPRIYLYPVSQIFMIMNDLSQLKSNLKHVKRLQSNVTYKLDKQLHSLLEVVKDEDSPGTLDMRLIEKKFYDITKTLLKLNHLTEKVSVMPKRWEKKKASRGYNQYGYGIVCLPGIHANEDNLKRLAVFRDVKREFEGLRDDEQRICLLSFAVFPVNQEVNRTMLMYWWIGEGILPVRGADDAMRNILGEFTEKKLIEPVANKRKVEPSSYKMTPFVHASVVLISNEIGVFDIYHQGRQPAMKKSLLKKVCLVEMSSGQPEAIGRRMAPADIETVFNVSERLPDFIFKWFSSMKRLKVLYLGRWERNEREVEVDSHGLMKDLSLMTKLRFLSFQGITTIISITALKLHELIVLDLRGCYNLEELPDDIDGLRSLVHLDLTGCDALVNIPLRLSFLDNLEVIKGFVVADEREIACKLSHLKYLKKLKKLSVIVYRKDFSLDDLRTAIEEISALENLKVRWRSYEPKKTTKTLGGDNEPRLLVRTVTRLFASNQLKEKVSLPINLRKLELRRFPDSKLPDWLQPQNLIYLKKLHLGSSRHLKKFSDSLPEMQSKCTIEVLRLKYLQKLKVDWIELKELYFPNLHFLEIYDCPRVTFCPCDGEGIWRRNICVDL</sequence>